<evidence type="ECO:0000256" key="4">
    <source>
        <dbReference type="ARBA" id="ARBA00022692"/>
    </source>
</evidence>
<dbReference type="PROSITE" id="PS00221">
    <property type="entry name" value="MIP"/>
    <property type="match status" value="1"/>
</dbReference>
<evidence type="ECO:0000256" key="1">
    <source>
        <dbReference type="ARBA" id="ARBA00004141"/>
    </source>
</evidence>
<comment type="caution">
    <text evidence="9">The sequence shown here is derived from an EMBL/GenBank/DDBJ whole genome shotgun (WGS) entry which is preliminary data.</text>
</comment>
<evidence type="ECO:0000256" key="8">
    <source>
        <dbReference type="SAM" id="Phobius"/>
    </source>
</evidence>
<organism evidence="9 10">
    <name type="scientific">Enterococcus mundtii</name>
    <dbReference type="NCBI Taxonomy" id="53346"/>
    <lineage>
        <taxon>Bacteria</taxon>
        <taxon>Bacillati</taxon>
        <taxon>Bacillota</taxon>
        <taxon>Bacilli</taxon>
        <taxon>Lactobacillales</taxon>
        <taxon>Enterococcaceae</taxon>
        <taxon>Enterococcus</taxon>
    </lineage>
</organism>
<dbReference type="Pfam" id="PF00230">
    <property type="entry name" value="MIP"/>
    <property type="match status" value="1"/>
</dbReference>
<feature type="transmembrane region" description="Helical" evidence="8">
    <location>
        <begin position="40"/>
        <end position="61"/>
    </location>
</feature>
<feature type="transmembrane region" description="Helical" evidence="8">
    <location>
        <begin position="217"/>
        <end position="238"/>
    </location>
</feature>
<dbReference type="Gene3D" id="1.20.1080.10">
    <property type="entry name" value="Glycerol uptake facilitator protein"/>
    <property type="match status" value="1"/>
</dbReference>
<dbReference type="AlphaFoldDB" id="A0A242KZM2"/>
<gene>
    <name evidence="9" type="ORF">A5802_001130</name>
</gene>
<feature type="transmembrane region" description="Helical" evidence="8">
    <location>
        <begin position="90"/>
        <end position="112"/>
    </location>
</feature>
<dbReference type="PRINTS" id="PR00783">
    <property type="entry name" value="MINTRINSICP"/>
</dbReference>
<feature type="transmembrane region" description="Helical" evidence="8">
    <location>
        <begin position="6"/>
        <end position="28"/>
    </location>
</feature>
<dbReference type="Proteomes" id="UP000195024">
    <property type="component" value="Unassembled WGS sequence"/>
</dbReference>
<keyword evidence="3 7" id="KW-0813">Transport</keyword>
<evidence type="ECO:0000256" key="5">
    <source>
        <dbReference type="ARBA" id="ARBA00022989"/>
    </source>
</evidence>
<reference evidence="9 10" key="1">
    <citation type="submission" date="2017-05" db="EMBL/GenBank/DDBJ databases">
        <title>The Genome Sequence of Enterococcus mundtii 6B1_DIV0119.</title>
        <authorList>
            <consortium name="The Broad Institute Genomics Platform"/>
            <consortium name="The Broad Institute Genomic Center for Infectious Diseases"/>
            <person name="Earl A."/>
            <person name="Manson A."/>
            <person name="Schwartman J."/>
            <person name="Gilmore M."/>
            <person name="Abouelleil A."/>
            <person name="Cao P."/>
            <person name="Chapman S."/>
            <person name="Cusick C."/>
            <person name="Shea T."/>
            <person name="Young S."/>
            <person name="Neafsey D."/>
            <person name="Nusbaum C."/>
            <person name="Birren B."/>
        </authorList>
    </citation>
    <scope>NUCLEOTIDE SEQUENCE [LARGE SCALE GENOMIC DNA]</scope>
    <source>
        <strain evidence="9 10">6B1_DIV0119</strain>
    </source>
</reference>
<proteinExistence type="inferred from homology"/>
<evidence type="ECO:0000256" key="7">
    <source>
        <dbReference type="RuleBase" id="RU000477"/>
    </source>
</evidence>
<sequence length="239" mass="25013">MDNTVLGEFIGTLVLTLFGCGVGCSINLKKTLAKAVGANWVLVAFGWGVAVMLGIYSAGYFGSPGHLNPAVSIAFAIGGLFEWNMVVPFVLAQFAGAFLGALIAAISFMAHFKETGADEGNSVGIFATGPAIDAPIANVISEIIATFAFIFTLLLLPAGDFPGGFQPVVALFLLVGISFSFGSTTGYAINPARDLGPRLMYTLMPLPNKNTDYNWKYAWVPLVGPIVGATIAVLLVNIL</sequence>
<dbReference type="InterPro" id="IPR000425">
    <property type="entry name" value="MIP"/>
</dbReference>
<comment type="similarity">
    <text evidence="2 7">Belongs to the MIP/aquaporin (TC 1.A.8) family.</text>
</comment>
<evidence type="ECO:0000256" key="2">
    <source>
        <dbReference type="ARBA" id="ARBA00006175"/>
    </source>
</evidence>
<comment type="subcellular location">
    <subcellularLocation>
        <location evidence="1">Membrane</location>
        <topology evidence="1">Multi-pass membrane protein</topology>
    </subcellularLocation>
</comment>
<evidence type="ECO:0000313" key="10">
    <source>
        <dbReference type="Proteomes" id="UP000195024"/>
    </source>
</evidence>
<dbReference type="EMBL" id="NGMS01000001">
    <property type="protein sequence ID" value="OTP27395.1"/>
    <property type="molecule type" value="Genomic_DNA"/>
</dbReference>
<accession>A0A242KZM2</accession>
<feature type="transmembrane region" description="Helical" evidence="8">
    <location>
        <begin position="168"/>
        <end position="189"/>
    </location>
</feature>
<evidence type="ECO:0000256" key="3">
    <source>
        <dbReference type="ARBA" id="ARBA00022448"/>
    </source>
</evidence>
<keyword evidence="6 8" id="KW-0472">Membrane</keyword>
<protein>
    <recommendedName>
        <fullName evidence="11">Aquaporin</fullName>
    </recommendedName>
</protein>
<dbReference type="PANTHER" id="PTHR43829:SF9">
    <property type="entry name" value="AQUAPORIN-9"/>
    <property type="match status" value="1"/>
</dbReference>
<dbReference type="PANTHER" id="PTHR43829">
    <property type="entry name" value="AQUAPORIN OR AQUAGLYCEROPORIN RELATED"/>
    <property type="match status" value="1"/>
</dbReference>
<evidence type="ECO:0000313" key="9">
    <source>
        <dbReference type="EMBL" id="OTP27395.1"/>
    </source>
</evidence>
<dbReference type="RefSeq" id="WP_086334715.1">
    <property type="nucleotide sequence ID" value="NZ_NGMS01000001.1"/>
</dbReference>
<evidence type="ECO:0000256" key="6">
    <source>
        <dbReference type="ARBA" id="ARBA00023136"/>
    </source>
</evidence>
<keyword evidence="4 7" id="KW-0812">Transmembrane</keyword>
<dbReference type="SUPFAM" id="SSF81338">
    <property type="entry name" value="Aquaporin-like"/>
    <property type="match status" value="1"/>
</dbReference>
<dbReference type="InterPro" id="IPR050363">
    <property type="entry name" value="MIP/Aquaporin"/>
</dbReference>
<keyword evidence="5 8" id="KW-1133">Transmembrane helix</keyword>
<feature type="transmembrane region" description="Helical" evidence="8">
    <location>
        <begin position="132"/>
        <end position="156"/>
    </location>
</feature>
<name>A0A242KZM2_ENTMU</name>
<dbReference type="InterPro" id="IPR023271">
    <property type="entry name" value="Aquaporin-like"/>
</dbReference>
<dbReference type="GO" id="GO:0015254">
    <property type="term" value="F:glycerol channel activity"/>
    <property type="evidence" value="ECO:0007669"/>
    <property type="project" value="TreeGrafter"/>
</dbReference>
<evidence type="ECO:0008006" key="11">
    <source>
        <dbReference type="Google" id="ProtNLM"/>
    </source>
</evidence>
<dbReference type="GO" id="GO:0005886">
    <property type="term" value="C:plasma membrane"/>
    <property type="evidence" value="ECO:0007669"/>
    <property type="project" value="TreeGrafter"/>
</dbReference>
<dbReference type="InterPro" id="IPR022357">
    <property type="entry name" value="MIP_CS"/>
</dbReference>